<feature type="domain" description="DC1" evidence="6">
    <location>
        <begin position="9"/>
        <end position="52"/>
    </location>
</feature>
<organism evidence="7 8">
    <name type="scientific">Salvia divinorum</name>
    <name type="common">Maria pastora</name>
    <name type="synonym">Diviner's sage</name>
    <dbReference type="NCBI Taxonomy" id="28513"/>
    <lineage>
        <taxon>Eukaryota</taxon>
        <taxon>Viridiplantae</taxon>
        <taxon>Streptophyta</taxon>
        <taxon>Embryophyta</taxon>
        <taxon>Tracheophyta</taxon>
        <taxon>Spermatophyta</taxon>
        <taxon>Magnoliopsida</taxon>
        <taxon>eudicotyledons</taxon>
        <taxon>Gunneridae</taxon>
        <taxon>Pentapetalae</taxon>
        <taxon>asterids</taxon>
        <taxon>lamiids</taxon>
        <taxon>Lamiales</taxon>
        <taxon>Lamiaceae</taxon>
        <taxon>Nepetoideae</taxon>
        <taxon>Mentheae</taxon>
        <taxon>Salviinae</taxon>
        <taxon>Salvia</taxon>
        <taxon>Salvia subgen. Calosphace</taxon>
    </lineage>
</organism>
<dbReference type="GO" id="GO:0008270">
    <property type="term" value="F:zinc ion binding"/>
    <property type="evidence" value="ECO:0007669"/>
    <property type="project" value="UniProtKB-KW"/>
</dbReference>
<evidence type="ECO:0000256" key="5">
    <source>
        <dbReference type="SAM" id="Phobius"/>
    </source>
</evidence>
<gene>
    <name evidence="7" type="ORF">AAHA92_11372</name>
</gene>
<keyword evidence="5" id="KW-1133">Transmembrane helix</keyword>
<keyword evidence="4" id="KW-0862">Zinc</keyword>
<dbReference type="SUPFAM" id="SSF57889">
    <property type="entry name" value="Cysteine-rich domain"/>
    <property type="match status" value="2"/>
</dbReference>
<sequence length="275" mass="30865">MDPNSIDHFTHPHPLTAADTNHEFLCKGCMTIGIGRRFRCNACDFDLHEYCATCPRSLSSFMHPHPLTLLLRTPASAKSTRVTCDLCRETVEWLFYRCDECDFDLHPLCTQLPQKLNHALHSIHPLILQSLPAAGACAVCRRQCVGWRYACRTCRVDIHFDCVLEPVVWDKKHDRSSSSTGQQGIPMFNQNMGIPFHAQPGFAPGYDPRFNMYHGGPYTYPSGYFWPQNFQAGTNNNNGGSRLRKSMFGLVKSLGVGVISNMIFGVGVSGLLFTF</sequence>
<evidence type="ECO:0000256" key="4">
    <source>
        <dbReference type="ARBA" id="ARBA00022833"/>
    </source>
</evidence>
<keyword evidence="2" id="KW-0677">Repeat</keyword>
<keyword evidence="5" id="KW-0472">Membrane</keyword>
<dbReference type="InterPro" id="IPR004146">
    <property type="entry name" value="DC1"/>
</dbReference>
<dbReference type="Gene3D" id="3.30.60.90">
    <property type="match status" value="2"/>
</dbReference>
<dbReference type="EMBL" id="JBEAFC010000005">
    <property type="protein sequence ID" value="KAL1555660.1"/>
    <property type="molecule type" value="Genomic_DNA"/>
</dbReference>
<dbReference type="PANTHER" id="PTHR47841:SF7">
    <property type="entry name" value="CYSTEINE_HISTIDINE-RICH C1 DOMAIN PROTEIN"/>
    <property type="match status" value="1"/>
</dbReference>
<accession>A0ABD1HGS8</accession>
<comment type="caution">
    <text evidence="7">The sequence shown here is derived from an EMBL/GenBank/DDBJ whole genome shotgun (WGS) entry which is preliminary data.</text>
</comment>
<dbReference type="Pfam" id="PF03107">
    <property type="entry name" value="C1_2"/>
    <property type="match status" value="3"/>
</dbReference>
<name>A0ABD1HGS8_SALDI</name>
<keyword evidence="8" id="KW-1185">Reference proteome</keyword>
<dbReference type="InterPro" id="IPR046349">
    <property type="entry name" value="C1-like_sf"/>
</dbReference>
<dbReference type="AlphaFoldDB" id="A0ABD1HGS8"/>
<feature type="domain" description="DC1" evidence="6">
    <location>
        <begin position="120"/>
        <end position="163"/>
    </location>
</feature>
<dbReference type="InterPro" id="IPR043145">
    <property type="entry name" value="Znf_ZZ_sf"/>
</dbReference>
<evidence type="ECO:0000259" key="6">
    <source>
        <dbReference type="Pfam" id="PF03107"/>
    </source>
</evidence>
<feature type="transmembrane region" description="Helical" evidence="5">
    <location>
        <begin position="250"/>
        <end position="273"/>
    </location>
</feature>
<keyword evidence="3" id="KW-0863">Zinc-finger</keyword>
<evidence type="ECO:0000313" key="8">
    <source>
        <dbReference type="Proteomes" id="UP001567538"/>
    </source>
</evidence>
<dbReference type="Proteomes" id="UP001567538">
    <property type="component" value="Unassembled WGS sequence"/>
</dbReference>
<evidence type="ECO:0000256" key="2">
    <source>
        <dbReference type="ARBA" id="ARBA00022737"/>
    </source>
</evidence>
<keyword evidence="5" id="KW-0812">Transmembrane</keyword>
<evidence type="ECO:0000256" key="3">
    <source>
        <dbReference type="ARBA" id="ARBA00022771"/>
    </source>
</evidence>
<evidence type="ECO:0000256" key="1">
    <source>
        <dbReference type="ARBA" id="ARBA00022723"/>
    </source>
</evidence>
<evidence type="ECO:0000313" key="7">
    <source>
        <dbReference type="EMBL" id="KAL1555660.1"/>
    </source>
</evidence>
<dbReference type="PANTHER" id="PTHR47841">
    <property type="entry name" value="DIACYLGLYCEROL KINASE THETA-LIKE-RELATED"/>
    <property type="match status" value="1"/>
</dbReference>
<protein>
    <recommendedName>
        <fullName evidence="6">DC1 domain-containing protein</fullName>
    </recommendedName>
</protein>
<feature type="domain" description="DC1" evidence="6">
    <location>
        <begin position="62"/>
        <end position="109"/>
    </location>
</feature>
<keyword evidence="1" id="KW-0479">Metal-binding</keyword>
<reference evidence="7 8" key="1">
    <citation type="submission" date="2024-06" db="EMBL/GenBank/DDBJ databases">
        <title>A chromosome level genome sequence of Diviner's sage (Salvia divinorum).</title>
        <authorList>
            <person name="Ford S.A."/>
            <person name="Ro D.-K."/>
            <person name="Ness R.W."/>
            <person name="Phillips M.A."/>
        </authorList>
    </citation>
    <scope>NUCLEOTIDE SEQUENCE [LARGE SCALE GENOMIC DNA]</scope>
    <source>
        <strain evidence="7">SAF-2024a</strain>
        <tissue evidence="7">Leaf</tissue>
    </source>
</reference>
<proteinExistence type="predicted"/>